<feature type="compositionally biased region" description="Low complexity" evidence="1">
    <location>
        <begin position="600"/>
        <end position="612"/>
    </location>
</feature>
<gene>
    <name evidence="4" type="ORF">V5O49_06955</name>
</gene>
<protein>
    <submittedName>
        <fullName evidence="4">TransglutaminaseTgpA domain-containing protein</fullName>
    </submittedName>
</protein>
<evidence type="ECO:0000256" key="1">
    <source>
        <dbReference type="SAM" id="MobiDB-lite"/>
    </source>
</evidence>
<feature type="transmembrane region" description="Helical" evidence="2">
    <location>
        <begin position="226"/>
        <end position="247"/>
    </location>
</feature>
<dbReference type="RefSeq" id="WP_332901589.1">
    <property type="nucleotide sequence ID" value="NZ_JBAGLP010000116.1"/>
</dbReference>
<dbReference type="Pfam" id="PF11992">
    <property type="entry name" value="TgpA_N"/>
    <property type="match status" value="1"/>
</dbReference>
<name>A0ABU7Z647_9MICO</name>
<dbReference type="Pfam" id="PF01841">
    <property type="entry name" value="Transglut_core"/>
    <property type="match status" value="1"/>
</dbReference>
<keyword evidence="2" id="KW-0812">Transmembrane</keyword>
<feature type="domain" description="Transglutaminase-like" evidence="3">
    <location>
        <begin position="484"/>
        <end position="558"/>
    </location>
</feature>
<dbReference type="EMBL" id="JBAGLP010000116">
    <property type="protein sequence ID" value="MEG3614858.1"/>
    <property type="molecule type" value="Genomic_DNA"/>
</dbReference>
<dbReference type="InterPro" id="IPR038765">
    <property type="entry name" value="Papain-like_cys_pep_sf"/>
</dbReference>
<evidence type="ECO:0000313" key="4">
    <source>
        <dbReference type="EMBL" id="MEG3614858.1"/>
    </source>
</evidence>
<keyword evidence="2" id="KW-1133">Transmembrane helix</keyword>
<feature type="region of interest" description="Disordered" evidence="1">
    <location>
        <begin position="557"/>
        <end position="615"/>
    </location>
</feature>
<feature type="transmembrane region" description="Helical" evidence="2">
    <location>
        <begin position="622"/>
        <end position="643"/>
    </location>
</feature>
<reference evidence="4" key="1">
    <citation type="journal article" date="2024" name="Antonie Van Leeuwenhoek">
        <title>Isoptericola haloaureus sp. nov., a dimorphic actinobacterium isolated from mangrove sediments of southeast India, implicating biosaline agricultural significance through nitrogen fixation and salt tolerance genes.</title>
        <authorList>
            <person name="Prathaban M."/>
            <person name="Prathiviraj R."/>
            <person name="Ravichandran M."/>
            <person name="Natarajan S.D."/>
            <person name="Sobanaa M."/>
            <person name="Hari Krishna Kumar S."/>
            <person name="Chandrasekar V."/>
            <person name="Selvin J."/>
        </authorList>
    </citation>
    <scope>NUCLEOTIDE SEQUENCE</scope>
    <source>
        <strain evidence="4">MP1014</strain>
    </source>
</reference>
<evidence type="ECO:0000259" key="3">
    <source>
        <dbReference type="SMART" id="SM00460"/>
    </source>
</evidence>
<organism evidence="4 5">
    <name type="scientific">Isoptericola haloaureus</name>
    <dbReference type="NCBI Taxonomy" id="1542902"/>
    <lineage>
        <taxon>Bacteria</taxon>
        <taxon>Bacillati</taxon>
        <taxon>Actinomycetota</taxon>
        <taxon>Actinomycetes</taxon>
        <taxon>Micrococcales</taxon>
        <taxon>Promicromonosporaceae</taxon>
        <taxon>Isoptericola</taxon>
    </lineage>
</organism>
<feature type="transmembrane region" description="Helical" evidence="2">
    <location>
        <begin position="73"/>
        <end position="93"/>
    </location>
</feature>
<dbReference type="InterPro" id="IPR021878">
    <property type="entry name" value="TgpA_N"/>
</dbReference>
<reference evidence="4" key="2">
    <citation type="submission" date="2024-02" db="EMBL/GenBank/DDBJ databases">
        <authorList>
            <person name="Prathaban M."/>
            <person name="Mythili R."/>
            <person name="Sharmila Devi N."/>
            <person name="Sobanaa M."/>
            <person name="Prathiviraj R."/>
            <person name="Selvin J."/>
        </authorList>
    </citation>
    <scope>NUCLEOTIDE SEQUENCE</scope>
    <source>
        <strain evidence="4">MP1014</strain>
    </source>
</reference>
<sequence length="754" mass="79186">MIPPYTGPVVRLVATGLLVALAVAASMTALTELVLPGPWVRTGLLGIVLVSVATTVTRGLMDARARRRGTTETGSGSALPTLAGAAVAGWFVLSRFGAPTSDPDLLVGPEHLGRVVARLGEAGEIIRSQVAPVPGTLPIALLTVGGTLAVLLLADALAGGLHWYAGVGLPLLALWAPPLVLVGEVPRTVFVVVVAALLLLLTVSPRGGPRPRRPERPPAPVRRAEGFRSVVTTAVAVVVALGAGLVASASDSLPGYAGAWYQAFTTSGDAIQLSEDLDVLGSLTERSGEVVLTYTGPSEGVGPWRTYTTSAFDGRRWQRGDERTGEPFGPDDLLWPDDVDQGDLAGARDVAVTIGSLRDDQLPVPGEPRRVDATGTWGYDAIRDEVVGDRTDEGETFAVSVRPRDLDPERLRAAGPGTAVDAYLLVPETEHSADVAALAAEVAGEAPTAYDQAVALQQWLRDPSSFTYSTELPRGGTGDPVWDFLQHRTGYCVQFATTMTMMARTLDIPARLGVGFLPGDTVEESEDSSTWQVTGQDSHAWPELYFEGVGWVRFEPTPAIQTGAPPEHTTPRDDGTAAQDQADQVPPVPEQVPPEERQEQQPAASAPPVAVSGGADSGGPAVWVWAVVGLVVLGAAAAGVALVRRRRDDGPVDAERAWERVLAALARDGVTLPPPTTPRQAPEAIVTAVTAAHGREPSPEVRDGLHRIAEAVERSRYAAPDGSEPDTDLAELAEAVTDGLAEARRARRGVTSGR</sequence>
<feature type="compositionally biased region" description="Low complexity" evidence="1">
    <location>
        <begin position="576"/>
        <end position="585"/>
    </location>
</feature>
<evidence type="ECO:0000313" key="5">
    <source>
        <dbReference type="Proteomes" id="UP001310387"/>
    </source>
</evidence>
<keyword evidence="5" id="KW-1185">Reference proteome</keyword>
<dbReference type="Proteomes" id="UP001310387">
    <property type="component" value="Unassembled WGS sequence"/>
</dbReference>
<dbReference type="SMART" id="SM00460">
    <property type="entry name" value="TGc"/>
    <property type="match status" value="1"/>
</dbReference>
<feature type="transmembrane region" description="Helical" evidence="2">
    <location>
        <begin position="188"/>
        <end position="205"/>
    </location>
</feature>
<keyword evidence="2" id="KW-0472">Membrane</keyword>
<accession>A0ABU7Z647</accession>
<dbReference type="PANTHER" id="PTHR42736">
    <property type="entry name" value="PROTEIN-GLUTAMINE GAMMA-GLUTAMYLTRANSFERASE"/>
    <property type="match status" value="1"/>
</dbReference>
<dbReference type="PANTHER" id="PTHR42736:SF1">
    <property type="entry name" value="PROTEIN-GLUTAMINE GAMMA-GLUTAMYLTRANSFERASE"/>
    <property type="match status" value="1"/>
</dbReference>
<proteinExistence type="predicted"/>
<dbReference type="InterPro" id="IPR002931">
    <property type="entry name" value="Transglutaminase-like"/>
</dbReference>
<dbReference type="InterPro" id="IPR052901">
    <property type="entry name" value="Bact_TGase-like"/>
</dbReference>
<feature type="transmembrane region" description="Helical" evidence="2">
    <location>
        <begin position="137"/>
        <end position="154"/>
    </location>
</feature>
<feature type="transmembrane region" description="Helical" evidence="2">
    <location>
        <begin position="12"/>
        <end position="30"/>
    </location>
</feature>
<dbReference type="SUPFAM" id="SSF54001">
    <property type="entry name" value="Cysteine proteinases"/>
    <property type="match status" value="1"/>
</dbReference>
<feature type="transmembrane region" description="Helical" evidence="2">
    <location>
        <begin position="42"/>
        <end position="61"/>
    </location>
</feature>
<dbReference type="Gene3D" id="3.10.620.30">
    <property type="match status" value="1"/>
</dbReference>
<evidence type="ECO:0000256" key="2">
    <source>
        <dbReference type="SAM" id="Phobius"/>
    </source>
</evidence>
<feature type="transmembrane region" description="Helical" evidence="2">
    <location>
        <begin position="161"/>
        <end position="182"/>
    </location>
</feature>
<comment type="caution">
    <text evidence="4">The sequence shown here is derived from an EMBL/GenBank/DDBJ whole genome shotgun (WGS) entry which is preliminary data.</text>
</comment>